<comment type="caution">
    <text evidence="2">The sequence shown here is derived from an EMBL/GenBank/DDBJ whole genome shotgun (WGS) entry which is preliminary data.</text>
</comment>
<dbReference type="EMBL" id="JAYKXH010000017">
    <property type="protein sequence ID" value="KAK7139103.1"/>
    <property type="molecule type" value="Genomic_DNA"/>
</dbReference>
<keyword evidence="3" id="KW-1185">Reference proteome</keyword>
<protein>
    <submittedName>
        <fullName evidence="2">Uncharacterized protein</fullName>
    </submittedName>
</protein>
<organism evidence="2 3">
    <name type="scientific">Phoxinus phoxinus</name>
    <name type="common">Eurasian minnow</name>
    <dbReference type="NCBI Taxonomy" id="58324"/>
    <lineage>
        <taxon>Eukaryota</taxon>
        <taxon>Metazoa</taxon>
        <taxon>Chordata</taxon>
        <taxon>Craniata</taxon>
        <taxon>Vertebrata</taxon>
        <taxon>Euteleostomi</taxon>
        <taxon>Actinopterygii</taxon>
        <taxon>Neopterygii</taxon>
        <taxon>Teleostei</taxon>
        <taxon>Ostariophysi</taxon>
        <taxon>Cypriniformes</taxon>
        <taxon>Leuciscidae</taxon>
        <taxon>Phoxininae</taxon>
        <taxon>Phoxinus</taxon>
    </lineage>
</organism>
<feature type="region of interest" description="Disordered" evidence="1">
    <location>
        <begin position="19"/>
        <end position="92"/>
    </location>
</feature>
<accession>A0AAN9CLJ8</accession>
<feature type="compositionally biased region" description="Basic and acidic residues" evidence="1">
    <location>
        <begin position="28"/>
        <end position="66"/>
    </location>
</feature>
<evidence type="ECO:0000313" key="3">
    <source>
        <dbReference type="Proteomes" id="UP001364617"/>
    </source>
</evidence>
<evidence type="ECO:0000313" key="2">
    <source>
        <dbReference type="EMBL" id="KAK7139103.1"/>
    </source>
</evidence>
<dbReference type="Proteomes" id="UP001364617">
    <property type="component" value="Unassembled WGS sequence"/>
</dbReference>
<reference evidence="2 3" key="1">
    <citation type="submission" date="2024-02" db="EMBL/GenBank/DDBJ databases">
        <title>Chromosome-level genome assembly of the Eurasian Minnow (Phoxinus phoxinus).</title>
        <authorList>
            <person name="Oriowo T.O."/>
            <person name="Martin S."/>
            <person name="Stange M."/>
            <person name="Chrysostomakis Y."/>
            <person name="Brown T."/>
            <person name="Winkler S."/>
            <person name="Kukowka S."/>
            <person name="Myers E.W."/>
            <person name="Bohne A."/>
        </authorList>
    </citation>
    <scope>NUCLEOTIDE SEQUENCE [LARGE SCALE GENOMIC DNA]</scope>
    <source>
        <strain evidence="2">ZFMK-TIS-60720</strain>
        <tissue evidence="2">Whole Organism</tissue>
    </source>
</reference>
<proteinExistence type="predicted"/>
<name>A0AAN9CLJ8_9TELE</name>
<dbReference type="AlphaFoldDB" id="A0AAN9CLJ8"/>
<sequence length="92" mass="10290">MNINGNWLKITAELTMSYLNEDDDDEPERLGTGRRDEGTGRRDEGTGRRDEGTGRRDEGTGRRDGDQTGNRIRGTGDNRAGQHFLERPHGCS</sequence>
<gene>
    <name evidence="2" type="ORF">R3I93_016278</name>
</gene>
<evidence type="ECO:0000256" key="1">
    <source>
        <dbReference type="SAM" id="MobiDB-lite"/>
    </source>
</evidence>